<feature type="transmembrane region" description="Helical" evidence="1">
    <location>
        <begin position="33"/>
        <end position="51"/>
    </location>
</feature>
<feature type="transmembrane region" description="Helical" evidence="1">
    <location>
        <begin position="298"/>
        <end position="319"/>
    </location>
</feature>
<dbReference type="Pfam" id="PF14897">
    <property type="entry name" value="EpsG"/>
    <property type="match status" value="1"/>
</dbReference>
<feature type="transmembrane region" description="Helical" evidence="1">
    <location>
        <begin position="276"/>
        <end position="292"/>
    </location>
</feature>
<reference evidence="2" key="2">
    <citation type="journal article" date="2021" name="PeerJ">
        <title>Extensive microbial diversity within the chicken gut microbiome revealed by metagenomics and culture.</title>
        <authorList>
            <person name="Gilroy R."/>
            <person name="Ravi A."/>
            <person name="Getino M."/>
            <person name="Pursley I."/>
            <person name="Horton D.L."/>
            <person name="Alikhan N.F."/>
            <person name="Baker D."/>
            <person name="Gharbi K."/>
            <person name="Hall N."/>
            <person name="Watson M."/>
            <person name="Adriaenssens E.M."/>
            <person name="Foster-Nyarko E."/>
            <person name="Jarju S."/>
            <person name="Secka A."/>
            <person name="Antonio M."/>
            <person name="Oren A."/>
            <person name="Chaudhuri R.R."/>
            <person name="La Ragione R."/>
            <person name="Hildebrand F."/>
            <person name="Pallen M.J."/>
        </authorList>
    </citation>
    <scope>NUCLEOTIDE SEQUENCE</scope>
    <source>
        <strain evidence="2">ChiSxjej1B13-7958</strain>
    </source>
</reference>
<feature type="transmembrane region" description="Helical" evidence="1">
    <location>
        <begin position="135"/>
        <end position="164"/>
    </location>
</feature>
<feature type="transmembrane region" description="Helical" evidence="1">
    <location>
        <begin position="252"/>
        <end position="269"/>
    </location>
</feature>
<gene>
    <name evidence="2" type="ORF">IAB89_05520</name>
</gene>
<dbReference type="InterPro" id="IPR049458">
    <property type="entry name" value="EpsG-like"/>
</dbReference>
<feature type="transmembrane region" description="Helical" evidence="1">
    <location>
        <begin position="208"/>
        <end position="232"/>
    </location>
</feature>
<feature type="transmembrane region" description="Helical" evidence="1">
    <location>
        <begin position="366"/>
        <end position="387"/>
    </location>
</feature>
<keyword evidence="1" id="KW-1133">Transmembrane helix</keyword>
<dbReference type="AlphaFoldDB" id="A0A9D1AME4"/>
<evidence type="ECO:0000313" key="3">
    <source>
        <dbReference type="Proteomes" id="UP000824242"/>
    </source>
</evidence>
<dbReference type="Proteomes" id="UP000824242">
    <property type="component" value="Unassembled WGS sequence"/>
</dbReference>
<protein>
    <submittedName>
        <fullName evidence="2">EpsG family protein</fullName>
    </submittedName>
</protein>
<proteinExistence type="predicted"/>
<feature type="transmembrane region" description="Helical" evidence="1">
    <location>
        <begin position="170"/>
        <end position="196"/>
    </location>
</feature>
<name>A0A9D1AME4_9FIRM</name>
<feature type="transmembrane region" description="Helical" evidence="1">
    <location>
        <begin position="6"/>
        <end position="21"/>
    </location>
</feature>
<keyword evidence="1" id="KW-0812">Transmembrane</keyword>
<feature type="transmembrane region" description="Helical" evidence="1">
    <location>
        <begin position="103"/>
        <end position="123"/>
    </location>
</feature>
<keyword evidence="1" id="KW-0472">Membrane</keyword>
<evidence type="ECO:0000256" key="1">
    <source>
        <dbReference type="SAM" id="Phobius"/>
    </source>
</evidence>
<reference evidence="2" key="1">
    <citation type="submission" date="2020-10" db="EMBL/GenBank/DDBJ databases">
        <authorList>
            <person name="Gilroy R."/>
        </authorList>
    </citation>
    <scope>NUCLEOTIDE SEQUENCE</scope>
    <source>
        <strain evidence="2">ChiSxjej1B13-7958</strain>
    </source>
</reference>
<organism evidence="2 3">
    <name type="scientific">Candidatus Caccousia avicola</name>
    <dbReference type="NCBI Taxonomy" id="2840721"/>
    <lineage>
        <taxon>Bacteria</taxon>
        <taxon>Bacillati</taxon>
        <taxon>Bacillota</taxon>
        <taxon>Clostridia</taxon>
        <taxon>Eubacteriales</taxon>
        <taxon>Oscillospiraceae</taxon>
        <taxon>Oscillospiraceae incertae sedis</taxon>
        <taxon>Candidatus Caccousia</taxon>
    </lineage>
</organism>
<sequence>MLPYMILLLVFLILGIFLCEWKRNSASVRSRDMIFLCLAGAALTVFASLRASTVGIDYEMYRDYFLAMRDGGAGYLFSSNNPYRLEWGYSLLNYLVSLVSGDVRVFMAVAALLIAGLTCLFIAKNSPSWWLSVFVFISFGFYNNSLCFIRQSIATAIFLFAIPFLKEKKLIPYLVIVVLAASFHKALFIMVVLYFLAHIPVTWKSLTAYGVLTALVLIFSWPLFNFVTQFVYQYYATEEGLYYMQGRDWQTAFVPVVYMLVIVGLRQYLLKRNPKNVVLVNFALYAGLLYIMTCKHFLFQRFGMLFFTAAILVIPEFLVSIDANREELTELEQGGAARVVKKNAGRKKTAIEIRERRSALRNRKYYYLYSVAGLVFIGLVYYIWILMQDRTMLLPYLTFFQQG</sequence>
<accession>A0A9D1AME4</accession>
<evidence type="ECO:0000313" key="2">
    <source>
        <dbReference type="EMBL" id="HIR47104.1"/>
    </source>
</evidence>
<dbReference type="EMBL" id="DVGZ01000055">
    <property type="protein sequence ID" value="HIR47104.1"/>
    <property type="molecule type" value="Genomic_DNA"/>
</dbReference>
<comment type="caution">
    <text evidence="2">The sequence shown here is derived from an EMBL/GenBank/DDBJ whole genome shotgun (WGS) entry which is preliminary data.</text>
</comment>